<evidence type="ECO:0000256" key="7">
    <source>
        <dbReference type="ARBA" id="ARBA00022723"/>
    </source>
</evidence>
<reference evidence="10 11" key="1">
    <citation type="journal article" date="2015" name="Genome Announc.">
        <title>Expanding the biotechnology potential of lactobacilli through comparative genomics of 213 strains and associated genera.</title>
        <authorList>
            <person name="Sun Z."/>
            <person name="Harris H.M."/>
            <person name="McCann A."/>
            <person name="Guo C."/>
            <person name="Argimon S."/>
            <person name="Zhang W."/>
            <person name="Yang X."/>
            <person name="Jeffery I.B."/>
            <person name="Cooney J.C."/>
            <person name="Kagawa T.F."/>
            <person name="Liu W."/>
            <person name="Song Y."/>
            <person name="Salvetti E."/>
            <person name="Wrobel A."/>
            <person name="Rasinkangas P."/>
            <person name="Parkhill J."/>
            <person name="Rea M.C."/>
            <person name="O'Sullivan O."/>
            <person name="Ritari J."/>
            <person name="Douillard F.P."/>
            <person name="Paul Ross R."/>
            <person name="Yang R."/>
            <person name="Briner A.E."/>
            <person name="Felis G.E."/>
            <person name="de Vos W.M."/>
            <person name="Barrangou R."/>
            <person name="Klaenhammer T.R."/>
            <person name="Caufield P.W."/>
            <person name="Cui Y."/>
            <person name="Zhang H."/>
            <person name="O'Toole P.W."/>
        </authorList>
    </citation>
    <scope>NUCLEOTIDE SEQUENCE [LARGE SCALE GENOMIC DNA]</scope>
    <source>
        <strain evidence="10 11">DSM 20335</strain>
    </source>
</reference>
<keyword evidence="7" id="KW-0479">Metal-binding</keyword>
<dbReference type="PANTHER" id="PTHR34448">
    <property type="entry name" value="AMINOPEPTIDASE"/>
    <property type="match status" value="1"/>
</dbReference>
<keyword evidence="5 10" id="KW-0031">Aminopeptidase</keyword>
<dbReference type="GO" id="GO:0046872">
    <property type="term" value="F:metal ion binding"/>
    <property type="evidence" value="ECO:0007669"/>
    <property type="project" value="UniProtKB-KW"/>
</dbReference>
<evidence type="ECO:0000313" key="10">
    <source>
        <dbReference type="EMBL" id="KRM79996.1"/>
    </source>
</evidence>
<dbReference type="STRING" id="1423738.FC84_GL000699"/>
<comment type="cofactor">
    <cofactor evidence="3">
        <name>Zn(2+)</name>
        <dbReference type="ChEBI" id="CHEBI:29105"/>
    </cofactor>
</comment>
<keyword evidence="9" id="KW-0482">Metalloprotease</keyword>
<dbReference type="GO" id="GO:0008237">
    <property type="term" value="F:metallopeptidase activity"/>
    <property type="evidence" value="ECO:0007669"/>
    <property type="project" value="UniProtKB-KW"/>
</dbReference>
<dbReference type="PATRIC" id="fig|1423738.3.peg.708"/>
<evidence type="ECO:0000256" key="3">
    <source>
        <dbReference type="ARBA" id="ARBA00001947"/>
    </source>
</evidence>
<keyword evidence="8" id="KW-0378">Hydrolase</keyword>
<dbReference type="Gene3D" id="3.40.1830.10">
    <property type="entry name" value="Thermophilic metalloprotease (M29)"/>
    <property type="match status" value="1"/>
</dbReference>
<dbReference type="InterPro" id="IPR052170">
    <property type="entry name" value="M29_Exopeptidase"/>
</dbReference>
<comment type="caution">
    <text evidence="10">The sequence shown here is derived from an EMBL/GenBank/DDBJ whole genome shotgun (WGS) entry which is preliminary data.</text>
</comment>
<comment type="cofactor">
    <cofactor evidence="1">
        <name>Co(2+)</name>
        <dbReference type="ChEBI" id="CHEBI:48828"/>
    </cofactor>
</comment>
<dbReference type="AlphaFoldDB" id="A0A0R2BVV4"/>
<dbReference type="SUPFAM" id="SSF144052">
    <property type="entry name" value="Thermophilic metalloprotease-like"/>
    <property type="match status" value="1"/>
</dbReference>
<name>A0A0R2BVV4_9LACO</name>
<evidence type="ECO:0000256" key="5">
    <source>
        <dbReference type="ARBA" id="ARBA00022438"/>
    </source>
</evidence>
<sequence length="411" mass="45668">MEDKTFLEQLKKYAELAIKIGLNVQKNDEVIITIAIDQATLAHLLVEQAYLAGARNVILQWQDEQKRRLDLTYQTETELKQVASFKNDLSHYIVDNRVKRLTVMSSDPQALADLDPRKISAAQSASSSGTRAVKMATENNWLSWTIIAAASPAWAQKVFPDENSETSTQHLWQEIFKAVRIDQEDPLKAWQQQKEKLIAKAKLLNQYQFDQLHYVAPDTDLTIGLPKNHIWEAASSLNKKGEEFIPNMPTEEVFTAPDAKRVNGYVRATRPLSYAGTVISGMAFTFERGHVIKVEAEQGLQLLKQLLKTDSGASMLGEVALVPNPSPISQSGITFFNTLFDENAANHLALGAAYPFSIAGGSKMNQLQLQLAGLNVSQIHVDFMIGSENMSIDGHTTDGQVVPIFRSGDWA</sequence>
<dbReference type="GO" id="GO:0006508">
    <property type="term" value="P:proteolysis"/>
    <property type="evidence" value="ECO:0007669"/>
    <property type="project" value="UniProtKB-KW"/>
</dbReference>
<accession>A0A0R2BVV4</accession>
<dbReference type="RefSeq" id="WP_057754118.1">
    <property type="nucleotide sequence ID" value="NZ_AYYK01000001.1"/>
</dbReference>
<proteinExistence type="inferred from homology"/>
<evidence type="ECO:0000256" key="8">
    <source>
        <dbReference type="ARBA" id="ARBA00022801"/>
    </source>
</evidence>
<dbReference type="InterPro" id="IPR035097">
    <property type="entry name" value="M29_N-terminal"/>
</dbReference>
<evidence type="ECO:0000256" key="6">
    <source>
        <dbReference type="ARBA" id="ARBA00022670"/>
    </source>
</evidence>
<dbReference type="EMBL" id="AYYK01000001">
    <property type="protein sequence ID" value="KRM79996.1"/>
    <property type="molecule type" value="Genomic_DNA"/>
</dbReference>
<comment type="cofactor">
    <cofactor evidence="2">
        <name>Mg(2+)</name>
        <dbReference type="ChEBI" id="CHEBI:18420"/>
    </cofactor>
</comment>
<dbReference type="InterPro" id="IPR000787">
    <property type="entry name" value="Peptidase_M29"/>
</dbReference>
<evidence type="ECO:0000256" key="2">
    <source>
        <dbReference type="ARBA" id="ARBA00001946"/>
    </source>
</evidence>
<protein>
    <submittedName>
        <fullName evidence="10">Aminopeptidase S</fullName>
    </submittedName>
</protein>
<keyword evidence="11" id="KW-1185">Reference proteome</keyword>
<dbReference type="GO" id="GO:0004177">
    <property type="term" value="F:aminopeptidase activity"/>
    <property type="evidence" value="ECO:0007669"/>
    <property type="project" value="UniProtKB-KW"/>
</dbReference>
<keyword evidence="6" id="KW-0645">Protease</keyword>
<dbReference type="PANTHER" id="PTHR34448:SF3">
    <property type="entry name" value="AMINOPEPTIDASE AMPS"/>
    <property type="match status" value="1"/>
</dbReference>
<evidence type="ECO:0000256" key="4">
    <source>
        <dbReference type="ARBA" id="ARBA00008236"/>
    </source>
</evidence>
<evidence type="ECO:0000256" key="1">
    <source>
        <dbReference type="ARBA" id="ARBA00001941"/>
    </source>
</evidence>
<dbReference type="Pfam" id="PF02073">
    <property type="entry name" value="Peptidase_M29"/>
    <property type="match status" value="1"/>
</dbReference>
<evidence type="ECO:0000256" key="9">
    <source>
        <dbReference type="ARBA" id="ARBA00023049"/>
    </source>
</evidence>
<evidence type="ECO:0000313" key="11">
    <source>
        <dbReference type="Proteomes" id="UP000051813"/>
    </source>
</evidence>
<organism evidence="10 11">
    <name type="scientific">Lapidilactobacillus dextrinicus DSM 20335</name>
    <dbReference type="NCBI Taxonomy" id="1423738"/>
    <lineage>
        <taxon>Bacteria</taxon>
        <taxon>Bacillati</taxon>
        <taxon>Bacillota</taxon>
        <taxon>Bacilli</taxon>
        <taxon>Lactobacillales</taxon>
        <taxon>Lactobacillaceae</taxon>
        <taxon>Lapidilactobacillus</taxon>
    </lineage>
</organism>
<dbReference type="Proteomes" id="UP000051813">
    <property type="component" value="Unassembled WGS sequence"/>
</dbReference>
<comment type="similarity">
    <text evidence="4">Belongs to the peptidase M29 family.</text>
</comment>
<dbReference type="PRINTS" id="PR00919">
    <property type="entry name" value="THERMOPTASE"/>
</dbReference>
<gene>
    <name evidence="10" type="ORF">FC84_GL000699</name>
</gene>
<dbReference type="OrthoDB" id="9803993at2"/>